<dbReference type="PANTHER" id="PTHR11085">
    <property type="entry name" value="NAD-DEPENDENT PROTEIN DEACYLASE SIRTUIN-5, MITOCHONDRIAL-RELATED"/>
    <property type="match status" value="1"/>
</dbReference>
<evidence type="ECO:0000313" key="7">
    <source>
        <dbReference type="Proteomes" id="UP001198602"/>
    </source>
</evidence>
<sequence>MSAAPGDPRAIERAAVLLAGADALLIAAGAGMGVDSGLPDFRGNAGFWKAYPALAAEGTGFTDIASPSAFRADPRRAWGFYGHRLGLYRRTLPHAGYGLLRRWGEAKRDGYFVFTSNVDGQFQKAGFDPLRIEECHGSIHHLQCLQPCVPLMWPADGLQPVVDEAHCALRGPLPACPHCGGMARPNILMFGDGGWIDTQRALQAAHCQDWLAQVRRPVVIEIGAGLDVPTVRQFARRVVLRHGGSLIRINPRAPHLDGVPGVGIAAGALDTLMAIDRILGQPSA</sequence>
<dbReference type="Proteomes" id="UP001198602">
    <property type="component" value="Unassembled WGS sequence"/>
</dbReference>
<dbReference type="InterPro" id="IPR026590">
    <property type="entry name" value="Ssirtuin_cat_dom"/>
</dbReference>
<dbReference type="InterPro" id="IPR026591">
    <property type="entry name" value="Sirtuin_cat_small_dom_sf"/>
</dbReference>
<proteinExistence type="predicted"/>
<dbReference type="InterPro" id="IPR050134">
    <property type="entry name" value="NAD-dep_sirtuin_deacylases"/>
</dbReference>
<evidence type="ECO:0000256" key="4">
    <source>
        <dbReference type="PROSITE-ProRule" id="PRU00236"/>
    </source>
</evidence>
<dbReference type="Gene3D" id="3.40.50.1220">
    <property type="entry name" value="TPP-binding domain"/>
    <property type="match status" value="1"/>
</dbReference>
<keyword evidence="4" id="KW-0479">Metal-binding</keyword>
<dbReference type="PROSITE" id="PS50305">
    <property type="entry name" value="SIRTUIN"/>
    <property type="match status" value="1"/>
</dbReference>
<keyword evidence="2" id="KW-0808">Transferase</keyword>
<feature type="binding site" evidence="4">
    <location>
        <position position="179"/>
    </location>
    <ligand>
        <name>Zn(2+)</name>
        <dbReference type="ChEBI" id="CHEBI:29105"/>
    </ligand>
</feature>
<keyword evidence="7" id="KW-1185">Reference proteome</keyword>
<feature type="active site" description="Proton acceptor" evidence="4">
    <location>
        <position position="136"/>
    </location>
</feature>
<protein>
    <recommendedName>
        <fullName evidence="1">protein acetyllysine N-acetyltransferase</fullName>
        <ecNumber evidence="1">2.3.1.286</ecNumber>
    </recommendedName>
</protein>
<feature type="binding site" evidence="4">
    <location>
        <position position="144"/>
    </location>
    <ligand>
        <name>Zn(2+)</name>
        <dbReference type="ChEBI" id="CHEBI:29105"/>
    </ligand>
</feature>
<evidence type="ECO:0000313" key="6">
    <source>
        <dbReference type="EMBL" id="MCA1855554.1"/>
    </source>
</evidence>
<gene>
    <name evidence="6" type="ORF">LE190_06385</name>
</gene>
<evidence type="ECO:0000256" key="1">
    <source>
        <dbReference type="ARBA" id="ARBA00012928"/>
    </source>
</evidence>
<dbReference type="Pfam" id="PF02146">
    <property type="entry name" value="SIR2"/>
    <property type="match status" value="1"/>
</dbReference>
<name>A0ABS7Y7A1_9BURK</name>
<dbReference type="InterPro" id="IPR003000">
    <property type="entry name" value="Sirtuin"/>
</dbReference>
<dbReference type="Gene3D" id="3.30.1600.10">
    <property type="entry name" value="SIR2/SIRT2 'Small Domain"/>
    <property type="match status" value="1"/>
</dbReference>
<feature type="binding site" evidence="4">
    <location>
        <position position="148"/>
    </location>
    <ligand>
        <name>Zn(2+)</name>
        <dbReference type="ChEBI" id="CHEBI:29105"/>
    </ligand>
</feature>
<evidence type="ECO:0000256" key="3">
    <source>
        <dbReference type="ARBA" id="ARBA00023027"/>
    </source>
</evidence>
<feature type="domain" description="Deacetylase sirtuin-type" evidence="5">
    <location>
        <begin position="4"/>
        <end position="282"/>
    </location>
</feature>
<keyword evidence="4" id="KW-0862">Zinc</keyword>
<organism evidence="6 7">
    <name type="scientific">Massilia hydrophila</name>
    <dbReference type="NCBI Taxonomy" id="3044279"/>
    <lineage>
        <taxon>Bacteria</taxon>
        <taxon>Pseudomonadati</taxon>
        <taxon>Pseudomonadota</taxon>
        <taxon>Betaproteobacteria</taxon>
        <taxon>Burkholderiales</taxon>
        <taxon>Oxalobacteraceae</taxon>
        <taxon>Telluria group</taxon>
        <taxon>Massilia</taxon>
    </lineage>
</organism>
<feature type="binding site" evidence="4">
    <location>
        <position position="176"/>
    </location>
    <ligand>
        <name>Zn(2+)</name>
        <dbReference type="ChEBI" id="CHEBI:29105"/>
    </ligand>
</feature>
<dbReference type="PANTHER" id="PTHR11085:SF4">
    <property type="entry name" value="NAD-DEPENDENT PROTEIN DEACYLASE"/>
    <property type="match status" value="1"/>
</dbReference>
<reference evidence="6 7" key="1">
    <citation type="submission" date="2021-07" db="EMBL/GenBank/DDBJ databases">
        <title>Characterization of Violacein-producing bacteria and related species.</title>
        <authorList>
            <person name="Wilson H.S."/>
            <person name="De Leon M.E."/>
        </authorList>
    </citation>
    <scope>NUCLEOTIDE SEQUENCE [LARGE SCALE GENOMIC DNA]</scope>
    <source>
        <strain evidence="6 7">HSC-2F05</strain>
    </source>
</reference>
<keyword evidence="3" id="KW-0520">NAD</keyword>
<dbReference type="SUPFAM" id="SSF52467">
    <property type="entry name" value="DHS-like NAD/FAD-binding domain"/>
    <property type="match status" value="1"/>
</dbReference>
<evidence type="ECO:0000256" key="2">
    <source>
        <dbReference type="ARBA" id="ARBA00022679"/>
    </source>
</evidence>
<dbReference type="EC" id="2.3.1.286" evidence="1"/>
<comment type="caution">
    <text evidence="6">The sequence shown here is derived from an EMBL/GenBank/DDBJ whole genome shotgun (WGS) entry which is preliminary data.</text>
</comment>
<dbReference type="InterPro" id="IPR029035">
    <property type="entry name" value="DHS-like_NAD/FAD-binding_dom"/>
</dbReference>
<evidence type="ECO:0000259" key="5">
    <source>
        <dbReference type="PROSITE" id="PS50305"/>
    </source>
</evidence>
<dbReference type="EMBL" id="JAHYBX010000001">
    <property type="protein sequence ID" value="MCA1855554.1"/>
    <property type="molecule type" value="Genomic_DNA"/>
</dbReference>
<accession>A0ABS7Y7A1</accession>